<accession>A0A4Z2FLW5</accession>
<reference evidence="1 2" key="1">
    <citation type="submission" date="2019-03" db="EMBL/GenBank/DDBJ databases">
        <title>First draft genome of Liparis tanakae, snailfish: a comprehensive survey of snailfish specific genes.</title>
        <authorList>
            <person name="Kim W."/>
            <person name="Song I."/>
            <person name="Jeong J.-H."/>
            <person name="Kim D."/>
            <person name="Kim S."/>
            <person name="Ryu S."/>
            <person name="Song J.Y."/>
            <person name="Lee S.K."/>
        </authorList>
    </citation>
    <scope>NUCLEOTIDE SEQUENCE [LARGE SCALE GENOMIC DNA]</scope>
    <source>
        <tissue evidence="1">Muscle</tissue>
    </source>
</reference>
<proteinExistence type="predicted"/>
<comment type="caution">
    <text evidence="1">The sequence shown here is derived from an EMBL/GenBank/DDBJ whole genome shotgun (WGS) entry which is preliminary data.</text>
</comment>
<protein>
    <submittedName>
        <fullName evidence="1">Uncharacterized protein</fullName>
    </submittedName>
</protein>
<name>A0A4Z2FLW5_9TELE</name>
<sequence>MTFDCQPRLPSKREKSSPLYNGKISLILPFRNGTCKDIARHDHVLWLERRFLVACVDPRPPSPPG</sequence>
<dbReference type="AlphaFoldDB" id="A0A4Z2FLW5"/>
<dbReference type="Proteomes" id="UP000314294">
    <property type="component" value="Unassembled WGS sequence"/>
</dbReference>
<gene>
    <name evidence="1" type="ORF">EYF80_047602</name>
</gene>
<evidence type="ECO:0000313" key="1">
    <source>
        <dbReference type="EMBL" id="TNN42227.1"/>
    </source>
</evidence>
<dbReference type="EMBL" id="SRLO01001051">
    <property type="protein sequence ID" value="TNN42227.1"/>
    <property type="molecule type" value="Genomic_DNA"/>
</dbReference>
<organism evidence="1 2">
    <name type="scientific">Liparis tanakae</name>
    <name type="common">Tanaka's snailfish</name>
    <dbReference type="NCBI Taxonomy" id="230148"/>
    <lineage>
        <taxon>Eukaryota</taxon>
        <taxon>Metazoa</taxon>
        <taxon>Chordata</taxon>
        <taxon>Craniata</taxon>
        <taxon>Vertebrata</taxon>
        <taxon>Euteleostomi</taxon>
        <taxon>Actinopterygii</taxon>
        <taxon>Neopterygii</taxon>
        <taxon>Teleostei</taxon>
        <taxon>Neoteleostei</taxon>
        <taxon>Acanthomorphata</taxon>
        <taxon>Eupercaria</taxon>
        <taxon>Perciformes</taxon>
        <taxon>Cottioidei</taxon>
        <taxon>Cottales</taxon>
        <taxon>Liparidae</taxon>
        <taxon>Liparis</taxon>
    </lineage>
</organism>
<keyword evidence="2" id="KW-1185">Reference proteome</keyword>
<evidence type="ECO:0000313" key="2">
    <source>
        <dbReference type="Proteomes" id="UP000314294"/>
    </source>
</evidence>